<name>A0ABZ0Z7A8_9CAUD</name>
<sequence length="1262" mass="136011">MAANSTNNILKQILIELDSMKSAQKVTASSASQSNVPKSNIGNINVSNAKNVNDTLANFATSMTILKGISKKDVDNVVNMIDIIGSTFSKIKIKKEDISGLNDALVAFGKMHTLIDKVSCNFLKMVVKYNPAKGRLAGWSLGGFYKNFIKGFEKRLSIKELTENFKGENIGANLSGFSTVLQTLMSFNWKQLLKIGIAWKMFPDSAGKNIANFLRPIINVIKKMPAALANEKKSIGMFGTSSSEKTYVTNPQISGFIEVMSALTSVTLGQIIKLSIMGHTLNGKKGQNIGNFFSSFVKAATKHGVDKSKAAADVVKSISKMFISLSLSLVLITATVAIAGWDKTLIALGILTGMVIGSVGIIKLLSNNAIKKSAKESLYTTGSLIMLYTSLTLNLLILTAMVKNNKPEHITGGFIILTVLTLSSVWLIKQLGDKKIGAASKTSIKSVATILLLMTGMTGIALIATAIGKNGTDSLFGSAIVVGLAFAGMELLKILSKIKTAKLKQSILSIATITLIMLAMSGIALIATVIGKNGVDALIGSTLVIGLALAGYGLIKILSKITKAKLKNGVLSALGIAVTFYILSKALQNIADAMKILDNVGAKGIIVGIGLMTAMTFAGIKLVKHLSKVNRAKLIKGIIAAEGIGIVMLTINKSLQLFGKFLESVHKVTGKDIAIGSAIMVGMVTAVGAACFAMGGLVMGPQAALYLAGVAALEGLALVIASLSGAMLVFSKMIHTISTNLTEKSITDATNVIIGKGSNRGMVGCILDIVKGLSKIGVWASVKIGIISRNLNPLFFGLSRFCDVIQKMATMKMLDHYDEKGKPHYVPLKPEDFTKAAVNLSISFATFLKELNNAFVDGPAAAKMFLVIKAITKGGVVELMKSLSFFTDSIIKLVGLQVPDEWDKNGKVTHYKKVTKEDFKKAAVNIATAFSTFLIELKNRLGLQAATINWVVKHLMGNGKNNMLLLMKAVKESVTPLATFSSGRISVNGKIFKTDLKTLMDGAKAMVIPISFVLRKISNLYYVISKRRIKYVCEAIQLFNKKMKNVGEFYKNVNNLVEGSDALFKWLNNTVIDSRKMQLYGRSLTYLGNSLKKNKFQFNSASKSIFNIARAIKKLDDAIINRNADRIKAINMMTESFKHLNDNIGTLNRELAKSMQLANQFNQMKEANDKNFIINAVSYVGKVTKDVGEKVEKIQNKNEKAEAANNRQPSGKQSANIQNINIESITMAIIEGLNKWNAEHKDLTLELSGRGAIALGTLYGNK</sequence>
<evidence type="ECO:0008006" key="4">
    <source>
        <dbReference type="Google" id="ProtNLM"/>
    </source>
</evidence>
<keyword evidence="1" id="KW-0472">Membrane</keyword>
<feature type="transmembrane region" description="Helical" evidence="1">
    <location>
        <begin position="705"/>
        <end position="730"/>
    </location>
</feature>
<accession>A0ABZ0Z7A8</accession>
<evidence type="ECO:0000313" key="2">
    <source>
        <dbReference type="EMBL" id="WQJ53908.1"/>
    </source>
</evidence>
<feature type="transmembrane region" description="Helical" evidence="1">
    <location>
        <begin position="410"/>
        <end position="428"/>
    </location>
</feature>
<feature type="transmembrane region" description="Helical" evidence="1">
    <location>
        <begin position="321"/>
        <end position="339"/>
    </location>
</feature>
<feature type="transmembrane region" description="Helical" evidence="1">
    <location>
        <begin position="537"/>
        <end position="558"/>
    </location>
</feature>
<feature type="transmembrane region" description="Helical" evidence="1">
    <location>
        <begin position="345"/>
        <end position="365"/>
    </location>
</feature>
<keyword evidence="3" id="KW-1185">Reference proteome</keyword>
<keyword evidence="1" id="KW-0812">Transmembrane</keyword>
<feature type="transmembrane region" description="Helical" evidence="1">
    <location>
        <begin position="449"/>
        <end position="468"/>
    </location>
</feature>
<evidence type="ECO:0000313" key="3">
    <source>
        <dbReference type="Proteomes" id="UP001358193"/>
    </source>
</evidence>
<dbReference type="Proteomes" id="UP001358193">
    <property type="component" value="Segment"/>
</dbReference>
<feature type="transmembrane region" description="Helical" evidence="1">
    <location>
        <begin position="673"/>
        <end position="698"/>
    </location>
</feature>
<reference evidence="2 3" key="1">
    <citation type="submission" date="2023-11" db="EMBL/GenBank/DDBJ databases">
        <authorList>
            <person name="Cook R."/>
            <person name="Crisci M."/>
            <person name="Pye H."/>
            <person name="Adriaenssens E."/>
            <person name="Santini J."/>
        </authorList>
    </citation>
    <scope>NUCLEOTIDE SEQUENCE [LARGE SCALE GENOMIC DNA]</scope>
    <source>
        <strain evidence="2">Lak_Megaphage_Sonny</strain>
    </source>
</reference>
<keyword evidence="1" id="KW-1133">Transmembrane helix</keyword>
<protein>
    <recommendedName>
        <fullName evidence="4">Tail tape measure protein</fullName>
    </recommendedName>
</protein>
<feature type="transmembrane region" description="Helical" evidence="1">
    <location>
        <begin position="377"/>
        <end position="398"/>
    </location>
</feature>
<organism evidence="2 3">
    <name type="scientific">phage Lak_Megaphage_Sonny</name>
    <dbReference type="NCBI Taxonomy" id="3109229"/>
    <lineage>
        <taxon>Viruses</taxon>
        <taxon>Duplodnaviria</taxon>
        <taxon>Heunggongvirae</taxon>
        <taxon>Uroviricota</taxon>
        <taxon>Caudoviricetes</taxon>
        <taxon>Caudoviricetes code 15 clade</taxon>
    </lineage>
</organism>
<feature type="transmembrane region" description="Helical" evidence="1">
    <location>
        <begin position="474"/>
        <end position="495"/>
    </location>
</feature>
<dbReference type="EMBL" id="OR769223">
    <property type="protein sequence ID" value="WQJ53908.1"/>
    <property type="molecule type" value="Genomic_DNA"/>
</dbReference>
<evidence type="ECO:0000256" key="1">
    <source>
        <dbReference type="SAM" id="Phobius"/>
    </source>
</evidence>
<feature type="transmembrane region" description="Helical" evidence="1">
    <location>
        <begin position="507"/>
        <end position="531"/>
    </location>
</feature>
<feature type="transmembrane region" description="Helical" evidence="1">
    <location>
        <begin position="600"/>
        <end position="622"/>
    </location>
</feature>
<proteinExistence type="predicted"/>
<feature type="transmembrane region" description="Helical" evidence="1">
    <location>
        <begin position="634"/>
        <end position="653"/>
    </location>
</feature>
<feature type="transmembrane region" description="Helical" evidence="1">
    <location>
        <begin position="570"/>
        <end position="588"/>
    </location>
</feature>